<dbReference type="PANTHER" id="PTHR11829">
    <property type="entry name" value="FORKHEAD BOX PROTEIN"/>
    <property type="match status" value="1"/>
</dbReference>
<dbReference type="Pfam" id="PF00250">
    <property type="entry name" value="Forkhead"/>
    <property type="match status" value="1"/>
</dbReference>
<dbReference type="EMBL" id="CAJOBI010103158">
    <property type="protein sequence ID" value="CAF4597644.1"/>
    <property type="molecule type" value="Genomic_DNA"/>
</dbReference>
<accession>A0A8S3A9P7</accession>
<comment type="subcellular location">
    <subcellularLocation>
        <location evidence="2">Nucleus</location>
    </subcellularLocation>
</comment>
<dbReference type="InterPro" id="IPR001766">
    <property type="entry name" value="Fork_head_dom"/>
</dbReference>
<evidence type="ECO:0000259" key="3">
    <source>
        <dbReference type="PROSITE" id="PS50039"/>
    </source>
</evidence>
<protein>
    <recommendedName>
        <fullName evidence="3">Fork-head domain-containing protein</fullName>
    </recommendedName>
</protein>
<feature type="domain" description="Fork-head" evidence="3">
    <location>
        <begin position="49"/>
        <end position="80"/>
    </location>
</feature>
<dbReference type="EMBL" id="CAJOBI010122710">
    <property type="protein sequence ID" value="CAF4685976.1"/>
    <property type="molecule type" value="Genomic_DNA"/>
</dbReference>
<name>A0A8S3A9P7_9BILA</name>
<dbReference type="PRINTS" id="PR00053">
    <property type="entry name" value="FORKHEAD"/>
</dbReference>
<dbReference type="Proteomes" id="UP000676336">
    <property type="component" value="Unassembled WGS sequence"/>
</dbReference>
<keyword evidence="2" id="KW-0539">Nucleus</keyword>
<dbReference type="GO" id="GO:0000981">
    <property type="term" value="F:DNA-binding transcription factor activity, RNA polymerase II-specific"/>
    <property type="evidence" value="ECO:0007669"/>
    <property type="project" value="TreeGrafter"/>
</dbReference>
<feature type="non-terminal residue" evidence="5">
    <location>
        <position position="1"/>
    </location>
</feature>
<evidence type="ECO:0000313" key="5">
    <source>
        <dbReference type="EMBL" id="CAF4685976.1"/>
    </source>
</evidence>
<dbReference type="GO" id="GO:0000978">
    <property type="term" value="F:RNA polymerase II cis-regulatory region sequence-specific DNA binding"/>
    <property type="evidence" value="ECO:0007669"/>
    <property type="project" value="TreeGrafter"/>
</dbReference>
<dbReference type="InterPro" id="IPR036388">
    <property type="entry name" value="WH-like_DNA-bd_sf"/>
</dbReference>
<evidence type="ECO:0000256" key="1">
    <source>
        <dbReference type="ARBA" id="ARBA00023125"/>
    </source>
</evidence>
<proteinExistence type="predicted"/>
<organism evidence="5 6">
    <name type="scientific">Rotaria magnacalcarata</name>
    <dbReference type="NCBI Taxonomy" id="392030"/>
    <lineage>
        <taxon>Eukaryota</taxon>
        <taxon>Metazoa</taxon>
        <taxon>Spiralia</taxon>
        <taxon>Gnathifera</taxon>
        <taxon>Rotifera</taxon>
        <taxon>Eurotatoria</taxon>
        <taxon>Bdelloidea</taxon>
        <taxon>Philodinida</taxon>
        <taxon>Philodinidae</taxon>
        <taxon>Rotaria</taxon>
    </lineage>
</organism>
<dbReference type="SUPFAM" id="SSF46785">
    <property type="entry name" value="Winged helix' DNA-binding domain"/>
    <property type="match status" value="1"/>
</dbReference>
<feature type="DNA-binding region" description="Fork-head" evidence="2">
    <location>
        <begin position="49"/>
        <end position="80"/>
    </location>
</feature>
<dbReference type="GO" id="GO:0030154">
    <property type="term" value="P:cell differentiation"/>
    <property type="evidence" value="ECO:0007669"/>
    <property type="project" value="TreeGrafter"/>
</dbReference>
<evidence type="ECO:0000256" key="2">
    <source>
        <dbReference type="PROSITE-ProRule" id="PRU00089"/>
    </source>
</evidence>
<evidence type="ECO:0000313" key="4">
    <source>
        <dbReference type="EMBL" id="CAF4597644.1"/>
    </source>
</evidence>
<dbReference type="AlphaFoldDB" id="A0A8S3A9P7"/>
<reference evidence="5" key="1">
    <citation type="submission" date="2021-02" db="EMBL/GenBank/DDBJ databases">
        <authorList>
            <person name="Nowell W R."/>
        </authorList>
    </citation>
    <scope>NUCLEOTIDE SEQUENCE</scope>
</reference>
<dbReference type="InterPro" id="IPR036390">
    <property type="entry name" value="WH_DNA-bd_sf"/>
</dbReference>
<dbReference type="PANTHER" id="PTHR11829:SF343">
    <property type="entry name" value="FORK-HEAD DOMAIN-CONTAINING PROTEIN"/>
    <property type="match status" value="1"/>
</dbReference>
<dbReference type="PROSITE" id="PS50039">
    <property type="entry name" value="FORK_HEAD_3"/>
    <property type="match status" value="1"/>
</dbReference>
<comment type="caution">
    <text evidence="5">The sequence shown here is derived from an EMBL/GenBank/DDBJ whole genome shotgun (WGS) entry which is preliminary data.</text>
</comment>
<keyword evidence="1 2" id="KW-0238">DNA-binding</keyword>
<dbReference type="GO" id="GO:0005634">
    <property type="term" value="C:nucleus"/>
    <property type="evidence" value="ECO:0007669"/>
    <property type="project" value="UniProtKB-SubCell"/>
</dbReference>
<gene>
    <name evidence="4" type="ORF">SMN809_LOCUS38938</name>
    <name evidence="5" type="ORF">SMN809_LOCUS42473</name>
</gene>
<sequence>SASVPTYNVHQTNPYSGYTDAAAYHLLSRPSAAAYSYAMATVNSKELAKPAMSYIALITSAIQNSPGQKCTLNGIYQYIM</sequence>
<dbReference type="Gene3D" id="1.10.10.10">
    <property type="entry name" value="Winged helix-like DNA-binding domain superfamily/Winged helix DNA-binding domain"/>
    <property type="match status" value="1"/>
</dbReference>
<dbReference type="GO" id="GO:0009653">
    <property type="term" value="P:anatomical structure morphogenesis"/>
    <property type="evidence" value="ECO:0007669"/>
    <property type="project" value="TreeGrafter"/>
</dbReference>
<evidence type="ECO:0000313" key="6">
    <source>
        <dbReference type="Proteomes" id="UP000676336"/>
    </source>
</evidence>
<dbReference type="InterPro" id="IPR050211">
    <property type="entry name" value="FOX_domain-containing"/>
</dbReference>
<feature type="non-terminal residue" evidence="5">
    <location>
        <position position="80"/>
    </location>
</feature>